<organism evidence="12 13">
    <name type="scientific">Linnemannia gamsii</name>
    <dbReference type="NCBI Taxonomy" id="64522"/>
    <lineage>
        <taxon>Eukaryota</taxon>
        <taxon>Fungi</taxon>
        <taxon>Fungi incertae sedis</taxon>
        <taxon>Mucoromycota</taxon>
        <taxon>Mortierellomycotina</taxon>
        <taxon>Mortierellomycetes</taxon>
        <taxon>Mortierellales</taxon>
        <taxon>Mortierellaceae</taxon>
        <taxon>Linnemannia</taxon>
    </lineage>
</organism>
<dbReference type="EMBL" id="JAAAIM010002304">
    <property type="protein sequence ID" value="KAG0273187.1"/>
    <property type="molecule type" value="Genomic_DNA"/>
</dbReference>
<sequence length="342" mass="38749">PLKNNKYRIAKSRYDSIDSYISNDPSNKPEYNDIPLVFDEDIYKKLSDNGIDNLLARHISHLFIRDPLVIFHELLNVDDNESTDHFENLQSTNWQTMRFKPPPSKTSPIGWRVEFRSMEIQLTDFENAAFAIFIVLVTRAVLSFNSNFYIPISKVDENMKVAHHRNAVLDEKFYFRKQIFPQSRPGTPAAGTPFGSPKLSNATLPRTAATNSSTTTTSGGSLAPGLDRSDEYELMTINEIINGAPSKGFPGLLGLVNSYLNTLNIDIETRCEISKYLELIKKRANGTLMTAASWMRQFVQNHPDYKQDSVVSEKINYDLVKMIEKINKGEVQVPELLGTFSV</sequence>
<proteinExistence type="inferred from homology"/>
<evidence type="ECO:0000313" key="13">
    <source>
        <dbReference type="Proteomes" id="UP001194696"/>
    </source>
</evidence>
<evidence type="ECO:0000256" key="5">
    <source>
        <dbReference type="ARBA" id="ARBA00022684"/>
    </source>
</evidence>
<evidence type="ECO:0000256" key="2">
    <source>
        <dbReference type="ARBA" id="ARBA00008100"/>
    </source>
</evidence>
<dbReference type="Proteomes" id="UP001194696">
    <property type="component" value="Unassembled WGS sequence"/>
</dbReference>
<evidence type="ECO:0000256" key="8">
    <source>
        <dbReference type="ARBA" id="ARBA00030585"/>
    </source>
</evidence>
<feature type="non-terminal residue" evidence="12">
    <location>
        <position position="1"/>
    </location>
</feature>
<evidence type="ECO:0000256" key="4">
    <source>
        <dbReference type="ARBA" id="ARBA00022598"/>
    </source>
</evidence>
<evidence type="ECO:0000313" key="12">
    <source>
        <dbReference type="EMBL" id="KAG0273187.1"/>
    </source>
</evidence>
<dbReference type="PANTHER" id="PTHR11164">
    <property type="entry name" value="GLUTAMATE CYSTEINE LIGASE"/>
    <property type="match status" value="1"/>
</dbReference>
<dbReference type="Gene3D" id="1.10.8.960">
    <property type="match status" value="1"/>
</dbReference>
<feature type="compositionally biased region" description="Low complexity" evidence="11">
    <location>
        <begin position="207"/>
        <end position="221"/>
    </location>
</feature>
<dbReference type="InterPro" id="IPR004308">
    <property type="entry name" value="GCS"/>
</dbReference>
<protein>
    <recommendedName>
        <fullName evidence="3 10">Glutamate--cysteine ligase</fullName>
        <ecNumber evidence="3 10">6.3.2.2</ecNumber>
    </recommendedName>
    <alternativeName>
        <fullName evidence="9 10">Gamma-ECS</fullName>
    </alternativeName>
    <alternativeName>
        <fullName evidence="8 10">Gamma-glutamylcysteine synthetase</fullName>
    </alternativeName>
</protein>
<evidence type="ECO:0000256" key="7">
    <source>
        <dbReference type="ARBA" id="ARBA00022840"/>
    </source>
</evidence>
<comment type="similarity">
    <text evidence="2 10">Belongs to the glutamate--cysteine ligase type 3 family.</text>
</comment>
<dbReference type="InterPro" id="IPR014746">
    <property type="entry name" value="Gln_synth/guanido_kin_cat_dom"/>
</dbReference>
<keyword evidence="6 10" id="KW-0547">Nucleotide-binding</keyword>
<dbReference type="Gene3D" id="3.30.590.50">
    <property type="match status" value="1"/>
</dbReference>
<dbReference type="SUPFAM" id="SSF55931">
    <property type="entry name" value="Glutamine synthetase/guanido kinase"/>
    <property type="match status" value="1"/>
</dbReference>
<keyword evidence="4 10" id="KW-0436">Ligase</keyword>
<evidence type="ECO:0000256" key="11">
    <source>
        <dbReference type="SAM" id="MobiDB-lite"/>
    </source>
</evidence>
<evidence type="ECO:0000256" key="1">
    <source>
        <dbReference type="ARBA" id="ARBA00005006"/>
    </source>
</evidence>
<comment type="caution">
    <text evidence="12">The sequence shown here is derived from an EMBL/GenBank/DDBJ whole genome shotgun (WGS) entry which is preliminary data.</text>
</comment>
<feature type="region of interest" description="Disordered" evidence="11">
    <location>
        <begin position="184"/>
        <end position="225"/>
    </location>
</feature>
<evidence type="ECO:0000256" key="10">
    <source>
        <dbReference type="RuleBase" id="RU367135"/>
    </source>
</evidence>
<name>A0ABQ7JHM9_9FUNG</name>
<accession>A0ABQ7JHM9</accession>
<keyword evidence="7 10" id="KW-0067">ATP-binding</keyword>
<keyword evidence="5 10" id="KW-0317">Glutathione biosynthesis</keyword>
<dbReference type="Pfam" id="PF03074">
    <property type="entry name" value="GCS"/>
    <property type="match status" value="1"/>
</dbReference>
<keyword evidence="13" id="KW-1185">Reference proteome</keyword>
<comment type="catalytic activity">
    <reaction evidence="10">
        <text>L-cysteine + L-glutamate + ATP = gamma-L-glutamyl-L-cysteine + ADP + phosphate + H(+)</text>
        <dbReference type="Rhea" id="RHEA:13285"/>
        <dbReference type="ChEBI" id="CHEBI:15378"/>
        <dbReference type="ChEBI" id="CHEBI:29985"/>
        <dbReference type="ChEBI" id="CHEBI:30616"/>
        <dbReference type="ChEBI" id="CHEBI:35235"/>
        <dbReference type="ChEBI" id="CHEBI:43474"/>
        <dbReference type="ChEBI" id="CHEBI:58173"/>
        <dbReference type="ChEBI" id="CHEBI:456216"/>
        <dbReference type="EC" id="6.3.2.2"/>
    </reaction>
</comment>
<comment type="pathway">
    <text evidence="1 10">Sulfur metabolism; glutathione biosynthesis; glutathione from L-cysteine and L-glutamate: step 1/2.</text>
</comment>
<reference evidence="12 13" key="1">
    <citation type="journal article" date="2020" name="Fungal Divers.">
        <title>Resolving the Mortierellaceae phylogeny through synthesis of multi-gene phylogenetics and phylogenomics.</title>
        <authorList>
            <person name="Vandepol N."/>
            <person name="Liber J."/>
            <person name="Desiro A."/>
            <person name="Na H."/>
            <person name="Kennedy M."/>
            <person name="Barry K."/>
            <person name="Grigoriev I.V."/>
            <person name="Miller A.N."/>
            <person name="O'Donnell K."/>
            <person name="Stajich J.E."/>
            <person name="Bonito G."/>
        </authorList>
    </citation>
    <scope>NUCLEOTIDE SEQUENCE [LARGE SCALE GENOMIC DNA]</scope>
    <source>
        <strain evidence="12 13">AD045</strain>
    </source>
</reference>
<dbReference type="PANTHER" id="PTHR11164:SF0">
    <property type="entry name" value="GLUTAMATE--CYSTEINE LIGASE CATALYTIC SUBUNIT"/>
    <property type="match status" value="1"/>
</dbReference>
<evidence type="ECO:0000256" key="6">
    <source>
        <dbReference type="ARBA" id="ARBA00022741"/>
    </source>
</evidence>
<evidence type="ECO:0000256" key="3">
    <source>
        <dbReference type="ARBA" id="ARBA00012220"/>
    </source>
</evidence>
<evidence type="ECO:0000256" key="9">
    <source>
        <dbReference type="ARBA" id="ARBA00032122"/>
    </source>
</evidence>
<dbReference type="EC" id="6.3.2.2" evidence="3 10"/>
<gene>
    <name evidence="12" type="ORF">BGZ96_004983</name>
</gene>